<comment type="pathway">
    <text evidence="3 10">Carbohydrate metabolism; galactose metabolism.</text>
</comment>
<evidence type="ECO:0000313" key="13">
    <source>
        <dbReference type="Proteomes" id="UP000249248"/>
    </source>
</evidence>
<reference evidence="12 13" key="1">
    <citation type="submission" date="2018-06" db="EMBL/GenBank/DDBJ databases">
        <title>The draft genome sequence of Crocinitomix sp. SM1701.</title>
        <authorList>
            <person name="Zhang X."/>
        </authorList>
    </citation>
    <scope>NUCLEOTIDE SEQUENCE [LARGE SCALE GENOMIC DNA]</scope>
    <source>
        <strain evidence="12 13">SM1701</strain>
    </source>
</reference>
<evidence type="ECO:0000256" key="8">
    <source>
        <dbReference type="ARBA" id="ARBA00023144"/>
    </source>
</evidence>
<dbReference type="InterPro" id="IPR001509">
    <property type="entry name" value="Epimerase_deHydtase"/>
</dbReference>
<evidence type="ECO:0000256" key="4">
    <source>
        <dbReference type="ARBA" id="ARBA00007637"/>
    </source>
</evidence>
<dbReference type="OrthoDB" id="9801785at2"/>
<dbReference type="InterPro" id="IPR005886">
    <property type="entry name" value="UDP_G4E"/>
</dbReference>
<evidence type="ECO:0000256" key="10">
    <source>
        <dbReference type="RuleBase" id="RU366046"/>
    </source>
</evidence>
<keyword evidence="7 10" id="KW-0520">NAD</keyword>
<gene>
    <name evidence="12" type="primary">galE</name>
    <name evidence="12" type="ORF">DNU06_03250</name>
</gene>
<dbReference type="PANTHER" id="PTHR43725:SF47">
    <property type="entry name" value="UDP-GLUCOSE 4-EPIMERASE"/>
    <property type="match status" value="1"/>
</dbReference>
<proteinExistence type="inferred from homology"/>
<evidence type="ECO:0000256" key="2">
    <source>
        <dbReference type="ARBA" id="ARBA00001911"/>
    </source>
</evidence>
<comment type="caution">
    <text evidence="12">The sequence shown here is derived from an EMBL/GenBank/DDBJ whole genome shotgun (WGS) entry which is preliminary data.</text>
</comment>
<dbReference type="PANTHER" id="PTHR43725">
    <property type="entry name" value="UDP-GLUCOSE 4-EPIMERASE"/>
    <property type="match status" value="1"/>
</dbReference>
<feature type="domain" description="NAD-dependent epimerase/dehydratase" evidence="11">
    <location>
        <begin position="4"/>
        <end position="266"/>
    </location>
</feature>
<comment type="subunit">
    <text evidence="10">Homodimer.</text>
</comment>
<protein>
    <recommendedName>
        <fullName evidence="6 10">UDP-glucose 4-epimerase</fullName>
        <ecNumber evidence="5 10">5.1.3.2</ecNumber>
    </recommendedName>
</protein>
<organism evidence="12 13">
    <name type="scientific">Putridiphycobacter roseus</name>
    <dbReference type="NCBI Taxonomy" id="2219161"/>
    <lineage>
        <taxon>Bacteria</taxon>
        <taxon>Pseudomonadati</taxon>
        <taxon>Bacteroidota</taxon>
        <taxon>Flavobacteriia</taxon>
        <taxon>Flavobacteriales</taxon>
        <taxon>Crocinitomicaceae</taxon>
        <taxon>Putridiphycobacter</taxon>
    </lineage>
</organism>
<dbReference type="Gene3D" id="3.90.25.10">
    <property type="entry name" value="UDP-galactose 4-epimerase, domain 1"/>
    <property type="match status" value="1"/>
</dbReference>
<evidence type="ECO:0000256" key="5">
    <source>
        <dbReference type="ARBA" id="ARBA00013189"/>
    </source>
</evidence>
<dbReference type="EMBL" id="QKSB01000001">
    <property type="protein sequence ID" value="PZE18860.1"/>
    <property type="molecule type" value="Genomic_DNA"/>
</dbReference>
<accession>A0A2W1N5J5</accession>
<dbReference type="CDD" id="cd05247">
    <property type="entry name" value="UDP_G4E_1_SDR_e"/>
    <property type="match status" value="1"/>
</dbReference>
<keyword evidence="13" id="KW-1185">Reference proteome</keyword>
<evidence type="ECO:0000256" key="7">
    <source>
        <dbReference type="ARBA" id="ARBA00023027"/>
    </source>
</evidence>
<sequence>MEEILVTGGTGYIGSHTVVELIESGYKPIIVDDFRNSKPFILDRLAEITGEEITQYKLDCADEEALSEVFEKHPNIAGVIHFAADKAVGESAINPLKYYDNNIGGLVTVLKVLLKFKVQHFVFSSSCTVYGEPESPVVIESTPIQNAASPYGDTKIICERIIQNTVQANPNFNATLLRYFNPIGAHPSALIGELPQGIPNNLVPYITQTANGIRESLTVYGDDYPTEDGTCIRDYIHVVDLAKAHVNAIKWLSNEPAGVVEAFNIGTGKGSSVLEIIRTFEAVNQLKIKYAIGPKRAGDVIQIYANPTKAKTVLNWTAKYTIADALKHSWNWEKSLLTLK</sequence>
<comment type="similarity">
    <text evidence="4 10">Belongs to the NAD(P)-dependent epimerase/dehydratase family.</text>
</comment>
<keyword evidence="10" id="KW-0119">Carbohydrate metabolism</keyword>
<evidence type="ECO:0000256" key="6">
    <source>
        <dbReference type="ARBA" id="ARBA00018569"/>
    </source>
</evidence>
<dbReference type="GO" id="GO:0003978">
    <property type="term" value="F:UDP-glucose 4-epimerase activity"/>
    <property type="evidence" value="ECO:0007669"/>
    <property type="project" value="UniProtKB-UniRule"/>
</dbReference>
<dbReference type="AlphaFoldDB" id="A0A2W1N5J5"/>
<dbReference type="Proteomes" id="UP000249248">
    <property type="component" value="Unassembled WGS sequence"/>
</dbReference>
<dbReference type="GO" id="GO:0006012">
    <property type="term" value="P:galactose metabolic process"/>
    <property type="evidence" value="ECO:0007669"/>
    <property type="project" value="UniProtKB-UniPathway"/>
</dbReference>
<dbReference type="NCBIfam" id="TIGR01179">
    <property type="entry name" value="galE"/>
    <property type="match status" value="1"/>
</dbReference>
<dbReference type="SUPFAM" id="SSF51735">
    <property type="entry name" value="NAD(P)-binding Rossmann-fold domains"/>
    <property type="match status" value="1"/>
</dbReference>
<dbReference type="GO" id="GO:0005829">
    <property type="term" value="C:cytosol"/>
    <property type="evidence" value="ECO:0007669"/>
    <property type="project" value="TreeGrafter"/>
</dbReference>
<evidence type="ECO:0000256" key="3">
    <source>
        <dbReference type="ARBA" id="ARBA00004947"/>
    </source>
</evidence>
<dbReference type="Pfam" id="PF01370">
    <property type="entry name" value="Epimerase"/>
    <property type="match status" value="1"/>
</dbReference>
<keyword evidence="9 10" id="KW-0413">Isomerase</keyword>
<dbReference type="InterPro" id="IPR036291">
    <property type="entry name" value="NAD(P)-bd_dom_sf"/>
</dbReference>
<dbReference type="UniPathway" id="UPA00214"/>
<dbReference type="Gene3D" id="3.40.50.720">
    <property type="entry name" value="NAD(P)-binding Rossmann-like Domain"/>
    <property type="match status" value="1"/>
</dbReference>
<keyword evidence="8" id="KW-0299">Galactose metabolism</keyword>
<name>A0A2W1N5J5_9FLAO</name>
<comment type="catalytic activity">
    <reaction evidence="1 10">
        <text>UDP-alpha-D-glucose = UDP-alpha-D-galactose</text>
        <dbReference type="Rhea" id="RHEA:22168"/>
        <dbReference type="ChEBI" id="CHEBI:58885"/>
        <dbReference type="ChEBI" id="CHEBI:66914"/>
        <dbReference type="EC" id="5.1.3.2"/>
    </reaction>
</comment>
<comment type="cofactor">
    <cofactor evidence="2 10">
        <name>NAD(+)</name>
        <dbReference type="ChEBI" id="CHEBI:57540"/>
    </cofactor>
</comment>
<evidence type="ECO:0000256" key="1">
    <source>
        <dbReference type="ARBA" id="ARBA00000083"/>
    </source>
</evidence>
<evidence type="ECO:0000256" key="9">
    <source>
        <dbReference type="ARBA" id="ARBA00023235"/>
    </source>
</evidence>
<dbReference type="EC" id="5.1.3.2" evidence="5 10"/>
<evidence type="ECO:0000259" key="11">
    <source>
        <dbReference type="Pfam" id="PF01370"/>
    </source>
</evidence>
<evidence type="ECO:0000313" key="12">
    <source>
        <dbReference type="EMBL" id="PZE18860.1"/>
    </source>
</evidence>
<dbReference type="RefSeq" id="WP_111061762.1">
    <property type="nucleotide sequence ID" value="NZ_JBHUCU010000007.1"/>
</dbReference>